<dbReference type="EMBL" id="SMAR01000027">
    <property type="protein sequence ID" value="TCT35290.1"/>
    <property type="molecule type" value="Genomic_DNA"/>
</dbReference>
<sequence>MISNRSLADAGRFDREMPYSIVHPNGCTAL</sequence>
<accession>A0A4R3NLC8</accession>
<dbReference type="AlphaFoldDB" id="A0A4R3NLC8"/>
<evidence type="ECO:0000313" key="1">
    <source>
        <dbReference type="EMBL" id="TCT35290.1"/>
    </source>
</evidence>
<reference evidence="1 2" key="1">
    <citation type="submission" date="2019-03" db="EMBL/GenBank/DDBJ databases">
        <title>Freshwater and sediment microbial communities from various areas in North America, analyzing microbe dynamics in response to fracking.</title>
        <authorList>
            <person name="Lamendella R."/>
        </authorList>
    </citation>
    <scope>NUCLEOTIDE SEQUENCE [LARGE SCALE GENOMIC DNA]</scope>
    <source>
        <strain evidence="1 2">175.2</strain>
    </source>
</reference>
<gene>
    <name evidence="1" type="ORF">EDC90_102728</name>
</gene>
<organism evidence="1 2">
    <name type="scientific">Martelella mediterranea</name>
    <dbReference type="NCBI Taxonomy" id="293089"/>
    <lineage>
        <taxon>Bacteria</taxon>
        <taxon>Pseudomonadati</taxon>
        <taxon>Pseudomonadota</taxon>
        <taxon>Alphaproteobacteria</taxon>
        <taxon>Hyphomicrobiales</taxon>
        <taxon>Aurantimonadaceae</taxon>
        <taxon>Martelella</taxon>
    </lineage>
</organism>
<proteinExistence type="predicted"/>
<dbReference type="Proteomes" id="UP000295097">
    <property type="component" value="Unassembled WGS sequence"/>
</dbReference>
<comment type="caution">
    <text evidence="1">The sequence shown here is derived from an EMBL/GenBank/DDBJ whole genome shotgun (WGS) entry which is preliminary data.</text>
</comment>
<evidence type="ECO:0000313" key="2">
    <source>
        <dbReference type="Proteomes" id="UP000295097"/>
    </source>
</evidence>
<protein>
    <submittedName>
        <fullName evidence="1">Uncharacterized protein</fullName>
    </submittedName>
</protein>
<keyword evidence="2" id="KW-1185">Reference proteome</keyword>
<name>A0A4R3NLC8_9HYPH</name>